<protein>
    <submittedName>
        <fullName evidence="3">Uncharacterized protein</fullName>
    </submittedName>
</protein>
<comment type="caution">
    <text evidence="3">The sequence shown here is derived from an EMBL/GenBank/DDBJ whole genome shotgun (WGS) entry which is preliminary data.</text>
</comment>
<feature type="chain" id="PRO_5042885049" evidence="2">
    <location>
        <begin position="21"/>
        <end position="445"/>
    </location>
</feature>
<name>A0AAN7VN87_9COLE</name>
<sequence length="445" mass="50860">MQFTLLLLLLLISATTKLSASNCDEECKETEYGSYVNCLRKRIKRSADCANSIQEACTNCDCNFCVVNTCPGHCGKCCENEPPCASKQCCHRTCHSRCKSLTCRTDCRKHCVQMLIDDGFNVTIPDKPKHNITTIIQLHNTINNTNVIDIPIQVNTTNVNNFTVNEEEETQPAVKENCCHIIGPRQCTKLNHYPYAKCVHYRRKACGSFCVTPILHEQIREICVENETGETCREQKVYIPQPQPKCSYQPMWPYVLCKGNIQQQFCGGCYQQSNHQFPPSNCPYSCYDDGYGQGPYYRQGPFYRPGYSHTPSCYQTGTCLPNWNYGYRYPSYGYPGMQYPPTSYPNSSHIYRPHPNLNFTKLREIDVQYPPPSYNYPMPMFPPYISTGYQYPPPPPIYVLPPEVDIQAIITHPPKSTTYAQITINKSQREEENAVEENESSPSIE</sequence>
<keyword evidence="4" id="KW-1185">Reference proteome</keyword>
<dbReference type="AlphaFoldDB" id="A0AAN7VN87"/>
<dbReference type="Proteomes" id="UP001329430">
    <property type="component" value="Chromosome 2"/>
</dbReference>
<gene>
    <name evidence="3" type="ORF">RI129_002595</name>
</gene>
<evidence type="ECO:0000313" key="4">
    <source>
        <dbReference type="Proteomes" id="UP001329430"/>
    </source>
</evidence>
<dbReference type="EMBL" id="JAVRBK010000002">
    <property type="protein sequence ID" value="KAK5647703.1"/>
    <property type="molecule type" value="Genomic_DNA"/>
</dbReference>
<feature type="signal peptide" evidence="2">
    <location>
        <begin position="1"/>
        <end position="20"/>
    </location>
</feature>
<organism evidence="3 4">
    <name type="scientific">Pyrocoelia pectoralis</name>
    <dbReference type="NCBI Taxonomy" id="417401"/>
    <lineage>
        <taxon>Eukaryota</taxon>
        <taxon>Metazoa</taxon>
        <taxon>Ecdysozoa</taxon>
        <taxon>Arthropoda</taxon>
        <taxon>Hexapoda</taxon>
        <taxon>Insecta</taxon>
        <taxon>Pterygota</taxon>
        <taxon>Neoptera</taxon>
        <taxon>Endopterygota</taxon>
        <taxon>Coleoptera</taxon>
        <taxon>Polyphaga</taxon>
        <taxon>Elateriformia</taxon>
        <taxon>Elateroidea</taxon>
        <taxon>Lampyridae</taxon>
        <taxon>Lampyrinae</taxon>
        <taxon>Pyrocoelia</taxon>
    </lineage>
</organism>
<evidence type="ECO:0000256" key="2">
    <source>
        <dbReference type="SAM" id="SignalP"/>
    </source>
</evidence>
<evidence type="ECO:0000313" key="3">
    <source>
        <dbReference type="EMBL" id="KAK5647703.1"/>
    </source>
</evidence>
<accession>A0AAN7VN87</accession>
<reference evidence="3 4" key="1">
    <citation type="journal article" date="2024" name="Insects">
        <title>An Improved Chromosome-Level Genome Assembly of the Firefly Pyrocoelia pectoralis.</title>
        <authorList>
            <person name="Fu X."/>
            <person name="Meyer-Rochow V.B."/>
            <person name="Ballantyne L."/>
            <person name="Zhu X."/>
        </authorList>
    </citation>
    <scope>NUCLEOTIDE SEQUENCE [LARGE SCALE GENOMIC DNA]</scope>
    <source>
        <strain evidence="3">XCY_ONT2</strain>
    </source>
</reference>
<feature type="region of interest" description="Disordered" evidence="1">
    <location>
        <begin position="425"/>
        <end position="445"/>
    </location>
</feature>
<proteinExistence type="predicted"/>
<evidence type="ECO:0000256" key="1">
    <source>
        <dbReference type="SAM" id="MobiDB-lite"/>
    </source>
</evidence>
<keyword evidence="2" id="KW-0732">Signal</keyword>